<dbReference type="EMBL" id="NBSH01000014">
    <property type="protein sequence ID" value="ORX34574.1"/>
    <property type="molecule type" value="Genomic_DNA"/>
</dbReference>
<sequence>MNQAPAATQITKTTLTPQHALTPTRIRIIPSPDLLRLEPVKDGDIEARIVLRAAKREPRKDIPEVGVAMTLTVPTKWSPPLYDEDAEPGPEINPYDRELVLPVIPGRPTPKVNLLNTFVPPEDTDTSKIIMERREGNAGNFQFWSGGKITMFMRQASSWRLSMGTGSN</sequence>
<comment type="caution">
    <text evidence="1">The sequence shown here is derived from an EMBL/GenBank/DDBJ whole genome shotgun (WGS) entry which is preliminary data.</text>
</comment>
<organism evidence="1 2">
    <name type="scientific">Kockovaella imperatae</name>
    <dbReference type="NCBI Taxonomy" id="4999"/>
    <lineage>
        <taxon>Eukaryota</taxon>
        <taxon>Fungi</taxon>
        <taxon>Dikarya</taxon>
        <taxon>Basidiomycota</taxon>
        <taxon>Agaricomycotina</taxon>
        <taxon>Tremellomycetes</taxon>
        <taxon>Tremellales</taxon>
        <taxon>Cuniculitremaceae</taxon>
        <taxon>Kockovaella</taxon>
    </lineage>
</organism>
<keyword evidence="2" id="KW-1185">Reference proteome</keyword>
<dbReference type="Proteomes" id="UP000193218">
    <property type="component" value="Unassembled WGS sequence"/>
</dbReference>
<name>A0A1Y1UAK2_9TREE</name>
<accession>A0A1Y1UAK2</accession>
<evidence type="ECO:0000313" key="2">
    <source>
        <dbReference type="Proteomes" id="UP000193218"/>
    </source>
</evidence>
<dbReference type="GeneID" id="33558708"/>
<dbReference type="InParanoid" id="A0A1Y1UAK2"/>
<gene>
    <name evidence="1" type="ORF">BD324DRAFT_636485</name>
</gene>
<reference evidence="1 2" key="1">
    <citation type="submission" date="2017-03" db="EMBL/GenBank/DDBJ databases">
        <title>Widespread Adenine N6-methylation of Active Genes in Fungi.</title>
        <authorList>
            <consortium name="DOE Joint Genome Institute"/>
            <person name="Mondo S.J."/>
            <person name="Dannebaum R.O."/>
            <person name="Kuo R.C."/>
            <person name="Louie K.B."/>
            <person name="Bewick A.J."/>
            <person name="Labutti K."/>
            <person name="Haridas S."/>
            <person name="Kuo A."/>
            <person name="Salamov A."/>
            <person name="Ahrendt S.R."/>
            <person name="Lau R."/>
            <person name="Bowen B.P."/>
            <person name="Lipzen A."/>
            <person name="Sullivan W."/>
            <person name="Andreopoulos W.B."/>
            <person name="Clum A."/>
            <person name="Lindquist E."/>
            <person name="Daum C."/>
            <person name="Northen T.R."/>
            <person name="Ramamoorthy G."/>
            <person name="Schmitz R.J."/>
            <person name="Gryganskyi A."/>
            <person name="Culley D."/>
            <person name="Magnuson J."/>
            <person name="James T.Y."/>
            <person name="O'Malley M.A."/>
            <person name="Stajich J.E."/>
            <person name="Spatafora J.W."/>
            <person name="Visel A."/>
            <person name="Grigoriev I.V."/>
        </authorList>
    </citation>
    <scope>NUCLEOTIDE SEQUENCE [LARGE SCALE GENOMIC DNA]</scope>
    <source>
        <strain evidence="1 2">NRRL Y-17943</strain>
    </source>
</reference>
<dbReference type="AlphaFoldDB" id="A0A1Y1UAK2"/>
<proteinExistence type="predicted"/>
<protein>
    <submittedName>
        <fullName evidence="1">Uncharacterized protein</fullName>
    </submittedName>
</protein>
<dbReference type="RefSeq" id="XP_021868837.1">
    <property type="nucleotide sequence ID" value="XM_022016899.1"/>
</dbReference>
<evidence type="ECO:0000313" key="1">
    <source>
        <dbReference type="EMBL" id="ORX34574.1"/>
    </source>
</evidence>